<evidence type="ECO:0000313" key="3">
    <source>
        <dbReference type="Proteomes" id="UP000510647"/>
    </source>
</evidence>
<evidence type="ECO:0000256" key="1">
    <source>
        <dbReference type="SAM" id="MobiDB-lite"/>
    </source>
</evidence>
<dbReference type="EMBL" id="CP059267">
    <property type="protein sequence ID" value="QLQ78249.1"/>
    <property type="molecule type" value="Genomic_DNA"/>
</dbReference>
<accession>A0A7H9HLQ9</accession>
<dbReference type="GO" id="GO:0003677">
    <property type="term" value="F:DNA binding"/>
    <property type="evidence" value="ECO:0007669"/>
    <property type="project" value="TreeGrafter"/>
</dbReference>
<dbReference type="OrthoDB" id="10064318at2759"/>
<dbReference type="Gene3D" id="3.40.50.300">
    <property type="entry name" value="P-loop containing nucleotide triphosphate hydrolases"/>
    <property type="match status" value="1"/>
</dbReference>
<dbReference type="PANTHER" id="PTHR23389:SF11">
    <property type="entry name" value="TELOMERE LENGTH REGULATION PROTEIN ELG1"/>
    <property type="match status" value="1"/>
</dbReference>
<organism evidence="2 3">
    <name type="scientific">Torulaspora globosa</name>
    <dbReference type="NCBI Taxonomy" id="48254"/>
    <lineage>
        <taxon>Eukaryota</taxon>
        <taxon>Fungi</taxon>
        <taxon>Dikarya</taxon>
        <taxon>Ascomycota</taxon>
        <taxon>Saccharomycotina</taxon>
        <taxon>Saccharomycetes</taxon>
        <taxon>Saccharomycetales</taxon>
        <taxon>Saccharomycetaceae</taxon>
        <taxon>Torulaspora</taxon>
    </lineage>
</organism>
<protein>
    <recommendedName>
        <fullName evidence="4">ATPase AAA-type core domain-containing protein</fullName>
    </recommendedName>
</protein>
<reference evidence="2 3" key="1">
    <citation type="submission" date="2020-06" db="EMBL/GenBank/DDBJ databases">
        <title>The yeast mating-type switching endonuclease HO is a domesticated member of an unorthodox homing genetic element family.</title>
        <authorList>
            <person name="Coughlan A.Y."/>
            <person name="Lombardi L."/>
            <person name="Braun-Galleani S."/>
            <person name="Martos A.R."/>
            <person name="Galeote V."/>
            <person name="Bigey F."/>
            <person name="Dequin S."/>
            <person name="Byrne K.P."/>
            <person name="Wolfe K.H."/>
        </authorList>
    </citation>
    <scope>NUCLEOTIDE SEQUENCE [LARGE SCALE GENOMIC DNA]</scope>
    <source>
        <strain evidence="2 3">CBS2947</strain>
    </source>
</reference>
<name>A0A7H9HLQ9_9SACH</name>
<dbReference type="GO" id="GO:0005634">
    <property type="term" value="C:nucleus"/>
    <property type="evidence" value="ECO:0007669"/>
    <property type="project" value="TreeGrafter"/>
</dbReference>
<sequence>MKKVTTLTELLNGYSGTRKNGDEMSDEEAIECIEDQKRQLIRDEDETIESIDSSMGLNSSPSLATSQLASQEKTGESVQSFLMNSRVRRADPQPVKGPAEIISLDDDFNEGKVENDGAKELLAGVSGVTTPSHFKKTALKDLFNSFKPTKENQVKLNSSVVSSSFIEGESKKSKRVVAVNQAPFPSRQLIEPSDDIADRKELKICLNAREIVVPRTISFSLDEYKVLKTRDDLNSKFKRVKIAKTRKTYNSLWPELLKPKSVKEVLLEPSLKENVSEWIAQAFIKLKKATTRNKMLKRQRIEYDPLDSFIVDDEMDDTSLREDFVPLMILFGDGIGKNVLMEVLMEHHRGQIYEVNASSNRSKKDILESLLEFSTTHYVKGQGSKGIILLDDVDVLFKEHDKFFWQTIEKLLLMTRRPIVMLCRDINFVPSNLVDLAVSENSLFHCKRVSHQTVTKFLERYCRKLDVEIDQSILQLLVTCSKKDIRKCLMDLEFCCTPPGDLKVPDVSRQPEPPKQNLTEALNCAELLSWADVLQSKVYWNSSILQDADNTLMTPHTQAIVGNMSDEQQRLQNDYMVDYRLHLVDNVNQAQLPFELNIGQYLMEKLPNDELAKFTKYSKLQRARYDKVKKATINYLSTRIEKKGLTDVRLRKTRNSRKIQEILKGFNGSCSPQGHDESVAFEFEINNATNLKEQINPYVLEIAKREFQIKQENRKLFLEQCEGVEKAQYNEIAWRLTHERLLKPIWFQADPKSVIDSWR</sequence>
<dbReference type="InterPro" id="IPR027417">
    <property type="entry name" value="P-loop_NTPase"/>
</dbReference>
<evidence type="ECO:0008006" key="4">
    <source>
        <dbReference type="Google" id="ProtNLM"/>
    </source>
</evidence>
<dbReference type="SUPFAM" id="SSF52540">
    <property type="entry name" value="P-loop containing nucleoside triphosphate hydrolases"/>
    <property type="match status" value="1"/>
</dbReference>
<dbReference type="PANTHER" id="PTHR23389">
    <property type="entry name" value="CHROMOSOME TRANSMISSION FIDELITY FACTOR 18"/>
    <property type="match status" value="1"/>
</dbReference>
<gene>
    <name evidence="2" type="ORF">HG537_0A04960</name>
</gene>
<feature type="region of interest" description="Disordered" evidence="1">
    <location>
        <begin position="52"/>
        <end position="77"/>
    </location>
</feature>
<proteinExistence type="predicted"/>
<keyword evidence="3" id="KW-1185">Reference proteome</keyword>
<evidence type="ECO:0000313" key="2">
    <source>
        <dbReference type="EMBL" id="QLQ78249.1"/>
    </source>
</evidence>
<dbReference type="AlphaFoldDB" id="A0A7H9HLQ9"/>
<dbReference type="Proteomes" id="UP000510647">
    <property type="component" value="Chromosome 1"/>
</dbReference>